<dbReference type="Pfam" id="PF16064">
    <property type="entry name" value="DUF4806"/>
    <property type="match status" value="1"/>
</dbReference>
<sequence length="430" mass="48054">MNFSVLEFDDGTVELVPNNWITGDSCSWPPTLDRSSLNKLVLSKTTPENSWNIYGIQRVFCEASTYERGTVKLKLAMEMSDIDTESDTLKKSRHSRHSKMPSSECDGVNVNKKRRRTTILPISSDSEPGSDEEPSTDLPALPDTPEDFNLLEVPKHPKISRHKQTSSQTLFRKSTNTDVVSHCRLSRSNTPLSNVSHSTLSKGIDTDDVVSHCRLSRSNTPLSNVSHSTLSKGIETDIQHCTPSRSNTPTSNLSYLSRDAEVKIITKLNTLISITSSIVDRQNLLEQSLGALQGNTSDVPMAPIGLMEFNDKFPLTTEDDLVRFDEDLKDKEFFNKMVTTLCSFGGTDVTNITVNILRKVISNKVANSYSLLGKKKKKKFKELNFFNLIIETVRRQKPGATETEIGGVVGSWLPQSNLRLSRELKKQNQD</sequence>
<proteinExistence type="predicted"/>
<evidence type="ECO:0000313" key="3">
    <source>
        <dbReference type="EMBL" id="JAV75788.1"/>
    </source>
</evidence>
<dbReference type="OrthoDB" id="6784356at2759"/>
<dbReference type="EMBL" id="GEZM01049880">
    <property type="protein sequence ID" value="JAV75788.1"/>
    <property type="molecule type" value="Transcribed_RNA"/>
</dbReference>
<dbReference type="PANTHER" id="PTHR34153:SF2">
    <property type="entry name" value="SI:CH211-262H13.3-RELATED"/>
    <property type="match status" value="1"/>
</dbReference>
<dbReference type="GeneID" id="116178944"/>
<dbReference type="InterPro" id="IPR032071">
    <property type="entry name" value="DUF4806"/>
</dbReference>
<dbReference type="KEGG" id="ppyr:116178944"/>
<evidence type="ECO:0000256" key="1">
    <source>
        <dbReference type="SAM" id="MobiDB-lite"/>
    </source>
</evidence>
<dbReference type="RefSeq" id="XP_031354470.1">
    <property type="nucleotide sequence ID" value="XM_031498610.1"/>
</dbReference>
<dbReference type="EMBL" id="GEZM01049881">
    <property type="protein sequence ID" value="JAV75787.1"/>
    <property type="molecule type" value="Transcribed_RNA"/>
</dbReference>
<reference evidence="3" key="1">
    <citation type="journal article" date="2016" name="Sci. Rep.">
        <title>Molecular characterization of firefly nuptial gifts: a multi-omics approach sheds light on postcopulatory sexual selection.</title>
        <authorList>
            <person name="Al-Wathiqui N."/>
            <person name="Fallon T.R."/>
            <person name="South A."/>
            <person name="Weng J.K."/>
            <person name="Lewis S.M."/>
        </authorList>
    </citation>
    <scope>NUCLEOTIDE SEQUENCE</scope>
</reference>
<accession>A0A1Y1LSH1</accession>
<protein>
    <recommendedName>
        <fullName evidence="2">DUF4806 domain-containing protein</fullName>
    </recommendedName>
</protein>
<dbReference type="AlphaFoldDB" id="A0A1Y1LSH1"/>
<evidence type="ECO:0000259" key="2">
    <source>
        <dbReference type="Pfam" id="PF16064"/>
    </source>
</evidence>
<dbReference type="PANTHER" id="PTHR34153">
    <property type="entry name" value="SI:CH211-262H13.3-RELATED-RELATED"/>
    <property type="match status" value="1"/>
</dbReference>
<name>A0A1Y1LSH1_PHOPY</name>
<feature type="domain" description="DUF4806" evidence="2">
    <location>
        <begin position="310"/>
        <end position="390"/>
    </location>
</feature>
<organism evidence="3">
    <name type="scientific">Photinus pyralis</name>
    <name type="common">Common eastern firefly</name>
    <name type="synonym">Lampyris pyralis</name>
    <dbReference type="NCBI Taxonomy" id="7054"/>
    <lineage>
        <taxon>Eukaryota</taxon>
        <taxon>Metazoa</taxon>
        <taxon>Ecdysozoa</taxon>
        <taxon>Arthropoda</taxon>
        <taxon>Hexapoda</taxon>
        <taxon>Insecta</taxon>
        <taxon>Pterygota</taxon>
        <taxon>Neoptera</taxon>
        <taxon>Endopterygota</taxon>
        <taxon>Coleoptera</taxon>
        <taxon>Polyphaga</taxon>
        <taxon>Elateriformia</taxon>
        <taxon>Elateroidea</taxon>
        <taxon>Lampyridae</taxon>
        <taxon>Lampyrinae</taxon>
        <taxon>Photinus</taxon>
    </lineage>
</organism>
<feature type="region of interest" description="Disordered" evidence="1">
    <location>
        <begin position="82"/>
        <end position="144"/>
    </location>
</feature>